<dbReference type="InterPro" id="IPR009057">
    <property type="entry name" value="Homeodomain-like_sf"/>
</dbReference>
<dbReference type="PANTHER" id="PTHR30514">
    <property type="entry name" value="GLUCOKINASE"/>
    <property type="match status" value="1"/>
</dbReference>
<dbReference type="InterPro" id="IPR036388">
    <property type="entry name" value="WH-like_DNA-bd_sf"/>
</dbReference>
<sequence length="286" mass="31679">MVKSGCDNSLAYSRLFGSSALARKICHLSERNSVAFRRISDFVMTDPVRVTSFTISDLASSAGVSIATVTRFCTSLELQGYPHFKRELANTIAETLKENGHPNLGQLSVVRSDWYNKFREGTAFHNVPVSRLGTAAWQTVITALSTASRVLIVGLGESAYIAELLESRFADQLNISAAGFAGTGAIRQRIRHLRHNDALVILSTHSDTDSELEELLIEAVDKGIRPILPFCAPTGKHQRQVRTHILEPTEEDAISPDLLWYMGSLFDLLLKDVVTKRQAIPTTRRR</sequence>
<evidence type="ECO:0000259" key="2">
    <source>
        <dbReference type="PROSITE" id="PS51071"/>
    </source>
</evidence>
<evidence type="ECO:0000256" key="1">
    <source>
        <dbReference type="ARBA" id="ARBA00023152"/>
    </source>
</evidence>
<dbReference type="SUPFAM" id="SSF53697">
    <property type="entry name" value="SIS domain"/>
    <property type="match status" value="1"/>
</dbReference>
<organism evidence="4 5">
    <name type="scientific">Paraburkholderia strydomiana</name>
    <dbReference type="NCBI Taxonomy" id="1245417"/>
    <lineage>
        <taxon>Bacteria</taxon>
        <taxon>Pseudomonadati</taxon>
        <taxon>Pseudomonadota</taxon>
        <taxon>Betaproteobacteria</taxon>
        <taxon>Burkholderiales</taxon>
        <taxon>Burkholderiaceae</taxon>
        <taxon>Paraburkholderia</taxon>
    </lineage>
</organism>
<evidence type="ECO:0000259" key="3">
    <source>
        <dbReference type="PROSITE" id="PS51464"/>
    </source>
</evidence>
<dbReference type="RefSeq" id="WP_408153484.1">
    <property type="nucleotide sequence ID" value="NZ_JAQQCL010000009.1"/>
</dbReference>
<dbReference type="Pfam" id="PF01418">
    <property type="entry name" value="HTH_6"/>
    <property type="match status" value="1"/>
</dbReference>
<dbReference type="PANTHER" id="PTHR30514:SF1">
    <property type="entry name" value="HTH-TYPE TRANSCRIPTIONAL REGULATOR HEXR-RELATED"/>
    <property type="match status" value="1"/>
</dbReference>
<dbReference type="Gene3D" id="3.40.50.10490">
    <property type="entry name" value="Glucose-6-phosphate isomerase like protein, domain 1"/>
    <property type="match status" value="1"/>
</dbReference>
<name>A0ABW9EG54_9BURK</name>
<dbReference type="PROSITE" id="PS51071">
    <property type="entry name" value="HTH_RPIR"/>
    <property type="match status" value="1"/>
</dbReference>
<proteinExistence type="predicted"/>
<gene>
    <name evidence="4" type="ORF">PQQ73_15040</name>
</gene>
<protein>
    <submittedName>
        <fullName evidence="4">SIS domain-containing protein</fullName>
    </submittedName>
</protein>
<dbReference type="EMBL" id="JAQQCL010000009">
    <property type="protein sequence ID" value="MFM0717650.1"/>
    <property type="molecule type" value="Genomic_DNA"/>
</dbReference>
<dbReference type="InterPro" id="IPR001347">
    <property type="entry name" value="SIS_dom"/>
</dbReference>
<feature type="domain" description="SIS" evidence="3">
    <location>
        <begin position="140"/>
        <end position="279"/>
    </location>
</feature>
<dbReference type="InterPro" id="IPR000281">
    <property type="entry name" value="HTH_RpiR"/>
</dbReference>
<evidence type="ECO:0000313" key="4">
    <source>
        <dbReference type="EMBL" id="MFM0717650.1"/>
    </source>
</evidence>
<dbReference type="PROSITE" id="PS51464">
    <property type="entry name" value="SIS"/>
    <property type="match status" value="1"/>
</dbReference>
<reference evidence="4 5" key="1">
    <citation type="journal article" date="2024" name="Chem. Sci.">
        <title>Discovery of megapolipeptins by genome mining of a Burkholderiales bacteria collection.</title>
        <authorList>
            <person name="Paulo B.S."/>
            <person name="Recchia M.J.J."/>
            <person name="Lee S."/>
            <person name="Fergusson C.H."/>
            <person name="Romanowski S.B."/>
            <person name="Hernandez A."/>
            <person name="Krull N."/>
            <person name="Liu D.Y."/>
            <person name="Cavanagh H."/>
            <person name="Bos A."/>
            <person name="Gray C.A."/>
            <person name="Murphy B.T."/>
            <person name="Linington R.G."/>
            <person name="Eustaquio A.S."/>
        </authorList>
    </citation>
    <scope>NUCLEOTIDE SEQUENCE [LARGE SCALE GENOMIC DNA]</scope>
    <source>
        <strain evidence="4 5">RL17-350-BIC-E</strain>
    </source>
</reference>
<dbReference type="InterPro" id="IPR047640">
    <property type="entry name" value="RpiR-like"/>
</dbReference>
<dbReference type="SUPFAM" id="SSF46689">
    <property type="entry name" value="Homeodomain-like"/>
    <property type="match status" value="1"/>
</dbReference>
<comment type="caution">
    <text evidence="4">The sequence shown here is derived from an EMBL/GenBank/DDBJ whole genome shotgun (WGS) entry which is preliminary data.</text>
</comment>
<keyword evidence="1" id="KW-0324">Glycolysis</keyword>
<keyword evidence="5" id="KW-1185">Reference proteome</keyword>
<feature type="domain" description="HTH rpiR-type" evidence="2">
    <location>
        <begin position="19"/>
        <end position="95"/>
    </location>
</feature>
<accession>A0ABW9EG54</accession>
<dbReference type="Gene3D" id="1.10.10.10">
    <property type="entry name" value="Winged helix-like DNA-binding domain superfamily/Winged helix DNA-binding domain"/>
    <property type="match status" value="1"/>
</dbReference>
<dbReference type="InterPro" id="IPR046348">
    <property type="entry name" value="SIS_dom_sf"/>
</dbReference>
<dbReference type="Proteomes" id="UP001629392">
    <property type="component" value="Unassembled WGS sequence"/>
</dbReference>
<evidence type="ECO:0000313" key="5">
    <source>
        <dbReference type="Proteomes" id="UP001629392"/>
    </source>
</evidence>